<dbReference type="SMART" id="SM00867">
    <property type="entry name" value="YceI"/>
    <property type="match status" value="1"/>
</dbReference>
<dbReference type="InterPro" id="IPR036761">
    <property type="entry name" value="TTHA0802/YceI-like_sf"/>
</dbReference>
<dbReference type="KEGG" id="chk:D4L85_29725"/>
<sequence>MKKMNTLFALLFASAGVFAQTMWNVDKNHTNIQFNVSHMVVSEVNGSFTDFTGAVKSKTDDFNGADVEFTAKVASISTNNEKRDGHLKSDDFFNAEKFPEVKFKGTLVKENGKYLLKGNLTLRDVTKPVTFDVTYGGTVDTGNGVKAGFKLNGKINRLEYGLKWSNKLANGEMVVGDQVEIVCKIELNKAAA</sequence>
<evidence type="ECO:0000259" key="2">
    <source>
        <dbReference type="SMART" id="SM00867"/>
    </source>
</evidence>
<dbReference type="AlphaFoldDB" id="A0A385SWX9"/>
<dbReference type="Proteomes" id="UP000266183">
    <property type="component" value="Chromosome"/>
</dbReference>
<evidence type="ECO:0000256" key="1">
    <source>
        <dbReference type="SAM" id="SignalP"/>
    </source>
</evidence>
<dbReference type="InterPro" id="IPR007372">
    <property type="entry name" value="Lipid/polyisoprenoid-bd_YceI"/>
</dbReference>
<gene>
    <name evidence="3" type="ORF">D4L85_29725</name>
</gene>
<protein>
    <submittedName>
        <fullName evidence="3">Polyisoprenoid-binding protein</fullName>
    </submittedName>
</protein>
<feature type="domain" description="Lipid/polyisoprenoid-binding YceI-like" evidence="2">
    <location>
        <begin position="22"/>
        <end position="188"/>
    </location>
</feature>
<accession>A0A385SWX9</accession>
<dbReference type="Pfam" id="PF04264">
    <property type="entry name" value="YceI"/>
    <property type="match status" value="1"/>
</dbReference>
<reference evidence="4" key="1">
    <citation type="submission" date="2018-09" db="EMBL/GenBank/DDBJ databases">
        <title>Chryseolinea sp. KIS68-18 isolated from soil.</title>
        <authorList>
            <person name="Weon H.-Y."/>
            <person name="Kwon S.-W."/>
            <person name="Lee S.A."/>
        </authorList>
    </citation>
    <scope>NUCLEOTIDE SEQUENCE [LARGE SCALE GENOMIC DNA]</scope>
    <source>
        <strain evidence="4">KIS68-18</strain>
    </source>
</reference>
<keyword evidence="4" id="KW-1185">Reference proteome</keyword>
<evidence type="ECO:0000313" key="3">
    <source>
        <dbReference type="EMBL" id="AYB34505.1"/>
    </source>
</evidence>
<feature type="chain" id="PRO_5017419184" evidence="1">
    <location>
        <begin position="20"/>
        <end position="192"/>
    </location>
</feature>
<dbReference type="Gene3D" id="2.40.128.110">
    <property type="entry name" value="Lipid/polyisoprenoid-binding, YceI-like"/>
    <property type="match status" value="1"/>
</dbReference>
<feature type="signal peptide" evidence="1">
    <location>
        <begin position="1"/>
        <end position="19"/>
    </location>
</feature>
<name>A0A385SWX9_9BACT</name>
<dbReference type="EMBL" id="CP032382">
    <property type="protein sequence ID" value="AYB34505.1"/>
    <property type="molecule type" value="Genomic_DNA"/>
</dbReference>
<evidence type="ECO:0000313" key="4">
    <source>
        <dbReference type="Proteomes" id="UP000266183"/>
    </source>
</evidence>
<dbReference type="PANTHER" id="PTHR34406:SF1">
    <property type="entry name" value="PROTEIN YCEI"/>
    <property type="match status" value="1"/>
</dbReference>
<organism evidence="3 4">
    <name type="scientific">Chryseolinea soli</name>
    <dbReference type="NCBI Taxonomy" id="2321403"/>
    <lineage>
        <taxon>Bacteria</taxon>
        <taxon>Pseudomonadati</taxon>
        <taxon>Bacteroidota</taxon>
        <taxon>Cytophagia</taxon>
        <taxon>Cytophagales</taxon>
        <taxon>Fulvivirgaceae</taxon>
        <taxon>Chryseolinea</taxon>
    </lineage>
</organism>
<dbReference type="OrthoDB" id="9811006at2"/>
<dbReference type="PANTHER" id="PTHR34406">
    <property type="entry name" value="PROTEIN YCEI"/>
    <property type="match status" value="1"/>
</dbReference>
<dbReference type="RefSeq" id="WP_119757764.1">
    <property type="nucleotide sequence ID" value="NZ_CP032382.1"/>
</dbReference>
<proteinExistence type="predicted"/>
<keyword evidence="1" id="KW-0732">Signal</keyword>
<dbReference type="SUPFAM" id="SSF101874">
    <property type="entry name" value="YceI-like"/>
    <property type="match status" value="1"/>
</dbReference>